<dbReference type="Proteomes" id="UP001580407">
    <property type="component" value="Unassembled WGS sequence"/>
</dbReference>
<accession>A0ABV5B6A5</accession>
<reference evidence="2 3" key="1">
    <citation type="submission" date="2024-09" db="EMBL/GenBank/DDBJ databases">
        <authorList>
            <person name="Ruan L."/>
        </authorList>
    </citation>
    <scope>NUCLEOTIDE SEQUENCE [LARGE SCALE GENOMIC DNA]</scope>
    <source>
        <strain evidence="2 3">D33</strain>
    </source>
</reference>
<dbReference type="InterPro" id="IPR011009">
    <property type="entry name" value="Kinase-like_dom_sf"/>
</dbReference>
<protein>
    <submittedName>
        <fullName evidence="2">AarF/UbiB family protein</fullName>
    </submittedName>
</protein>
<organism evidence="2 3">
    <name type="scientific">Paenibacillus terreus</name>
    <dbReference type="NCBI Taxonomy" id="1387834"/>
    <lineage>
        <taxon>Bacteria</taxon>
        <taxon>Bacillati</taxon>
        <taxon>Bacillota</taxon>
        <taxon>Bacilli</taxon>
        <taxon>Bacillales</taxon>
        <taxon>Paenibacillaceae</taxon>
        <taxon>Paenibacillus</taxon>
    </lineage>
</organism>
<proteinExistence type="predicted"/>
<feature type="domain" description="ABC1 atypical kinase-like" evidence="1">
    <location>
        <begin position="52"/>
        <end position="148"/>
    </location>
</feature>
<evidence type="ECO:0000313" key="3">
    <source>
        <dbReference type="Proteomes" id="UP001580407"/>
    </source>
</evidence>
<name>A0ABV5B6A5_9BACL</name>
<evidence type="ECO:0000313" key="2">
    <source>
        <dbReference type="EMBL" id="MFB5681012.1"/>
    </source>
</evidence>
<sequence>MAYYNIQVYPGIHTPGEAYKVQWYNPTGYPFLGAGAQGAVFQLSAAACVKVFAHEADAQQEAVTLGRASSASFIPQVFETGPNYIVMEFIQGQGIKTFLSEQQAFPHDLAEKLLTMLYEMKRVGFTRIDTALRHVYITPERQVKVIDHVNSYQAVQPYPERMLRSLANIGYLAPFLHYVERQDPAMYAEWKQASVIPYA</sequence>
<dbReference type="InterPro" id="IPR004147">
    <property type="entry name" value="ABC1_dom"/>
</dbReference>
<dbReference type="SUPFAM" id="SSF56112">
    <property type="entry name" value="Protein kinase-like (PK-like)"/>
    <property type="match status" value="1"/>
</dbReference>
<dbReference type="EMBL" id="JBHILM010000008">
    <property type="protein sequence ID" value="MFB5681012.1"/>
    <property type="molecule type" value="Genomic_DNA"/>
</dbReference>
<dbReference type="Pfam" id="PF03109">
    <property type="entry name" value="ABC1"/>
    <property type="match status" value="1"/>
</dbReference>
<keyword evidence="3" id="KW-1185">Reference proteome</keyword>
<dbReference type="RefSeq" id="WP_375524806.1">
    <property type="nucleotide sequence ID" value="NZ_JBHILM010000008.1"/>
</dbReference>
<comment type="caution">
    <text evidence="2">The sequence shown here is derived from an EMBL/GenBank/DDBJ whole genome shotgun (WGS) entry which is preliminary data.</text>
</comment>
<evidence type="ECO:0000259" key="1">
    <source>
        <dbReference type="Pfam" id="PF03109"/>
    </source>
</evidence>
<gene>
    <name evidence="2" type="ORF">ACE3NQ_08825</name>
</gene>